<keyword evidence="10" id="KW-1185">Reference proteome</keyword>
<organism evidence="9 10">
    <name type="scientific">Roseimaritima ulvae</name>
    <dbReference type="NCBI Taxonomy" id="980254"/>
    <lineage>
        <taxon>Bacteria</taxon>
        <taxon>Pseudomonadati</taxon>
        <taxon>Planctomycetota</taxon>
        <taxon>Planctomycetia</taxon>
        <taxon>Pirellulales</taxon>
        <taxon>Pirellulaceae</taxon>
        <taxon>Roseimaritima</taxon>
    </lineage>
</organism>
<dbReference type="AlphaFoldDB" id="A0A5B9QPE5"/>
<evidence type="ECO:0000256" key="7">
    <source>
        <dbReference type="ARBA" id="ARBA00023136"/>
    </source>
</evidence>
<keyword evidence="4" id="KW-1003">Cell membrane</keyword>
<evidence type="ECO:0000256" key="3">
    <source>
        <dbReference type="ARBA" id="ARBA00022448"/>
    </source>
</evidence>
<proteinExistence type="inferred from homology"/>
<sequence length="115" mass="12743">MTPWFSIAVLASQAAEPLRGSQQTELMCTVTAMAILVTMTLALIRAMLGPTVFDRVLALNMFGTKTVLLICVVDFLLNRDDFLDLALLYSLMNFIGMVALLRFTEYGSFGGDRIR</sequence>
<evidence type="ECO:0000256" key="5">
    <source>
        <dbReference type="ARBA" id="ARBA00022692"/>
    </source>
</evidence>
<protein>
    <submittedName>
        <fullName evidence="9">Na(+)/H(+) antiporter subunit F</fullName>
    </submittedName>
</protein>
<evidence type="ECO:0000313" key="10">
    <source>
        <dbReference type="Proteomes" id="UP000325286"/>
    </source>
</evidence>
<evidence type="ECO:0000256" key="1">
    <source>
        <dbReference type="ARBA" id="ARBA00004651"/>
    </source>
</evidence>
<evidence type="ECO:0000256" key="8">
    <source>
        <dbReference type="SAM" id="Phobius"/>
    </source>
</evidence>
<dbReference type="GO" id="GO:0015385">
    <property type="term" value="F:sodium:proton antiporter activity"/>
    <property type="evidence" value="ECO:0007669"/>
    <property type="project" value="TreeGrafter"/>
</dbReference>
<reference evidence="9 10" key="1">
    <citation type="submission" date="2019-08" db="EMBL/GenBank/DDBJ databases">
        <title>Deep-cultivation of Planctomycetes and their phenomic and genomic characterization uncovers novel biology.</title>
        <authorList>
            <person name="Wiegand S."/>
            <person name="Jogler M."/>
            <person name="Boedeker C."/>
            <person name="Pinto D."/>
            <person name="Vollmers J."/>
            <person name="Rivas-Marin E."/>
            <person name="Kohn T."/>
            <person name="Peeters S.H."/>
            <person name="Heuer A."/>
            <person name="Rast P."/>
            <person name="Oberbeckmann S."/>
            <person name="Bunk B."/>
            <person name="Jeske O."/>
            <person name="Meyerdierks A."/>
            <person name="Storesund J.E."/>
            <person name="Kallscheuer N."/>
            <person name="Luecker S."/>
            <person name="Lage O.M."/>
            <person name="Pohl T."/>
            <person name="Merkel B.J."/>
            <person name="Hornburger P."/>
            <person name="Mueller R.-W."/>
            <person name="Bruemmer F."/>
            <person name="Labrenz M."/>
            <person name="Spormann A.M."/>
            <person name="Op den Camp H."/>
            <person name="Overmann J."/>
            <person name="Amann R."/>
            <person name="Jetten M.S.M."/>
            <person name="Mascher T."/>
            <person name="Medema M.H."/>
            <person name="Devos D.P."/>
            <person name="Kaster A.-K."/>
            <person name="Ovreas L."/>
            <person name="Rohde M."/>
            <person name="Galperin M.Y."/>
            <person name="Jogler C."/>
        </authorList>
    </citation>
    <scope>NUCLEOTIDE SEQUENCE [LARGE SCALE GENOMIC DNA]</scope>
    <source>
        <strain evidence="9 10">UC8</strain>
    </source>
</reference>
<keyword evidence="7 8" id="KW-0472">Membrane</keyword>
<feature type="transmembrane region" description="Helical" evidence="8">
    <location>
        <begin position="82"/>
        <end position="103"/>
    </location>
</feature>
<dbReference type="PANTHER" id="PTHR34702:SF1">
    <property type="entry name" value="NA(+)_H(+) ANTIPORTER SUBUNIT F"/>
    <property type="match status" value="1"/>
</dbReference>
<keyword evidence="6 8" id="KW-1133">Transmembrane helix</keyword>
<name>A0A5B9QPE5_9BACT</name>
<comment type="subcellular location">
    <subcellularLocation>
        <location evidence="1">Cell membrane</location>
        <topology evidence="1">Multi-pass membrane protein</topology>
    </subcellularLocation>
</comment>
<dbReference type="Pfam" id="PF04066">
    <property type="entry name" value="MrpF_PhaF"/>
    <property type="match status" value="1"/>
</dbReference>
<comment type="similarity">
    <text evidence="2">Belongs to the CPA3 antiporters (TC 2.A.63) subunit F family.</text>
</comment>
<evidence type="ECO:0000256" key="2">
    <source>
        <dbReference type="ARBA" id="ARBA00009212"/>
    </source>
</evidence>
<evidence type="ECO:0000256" key="6">
    <source>
        <dbReference type="ARBA" id="ARBA00022989"/>
    </source>
</evidence>
<feature type="transmembrane region" description="Helical" evidence="8">
    <location>
        <begin position="24"/>
        <end position="44"/>
    </location>
</feature>
<keyword evidence="5 8" id="KW-0812">Transmembrane</keyword>
<dbReference type="KEGG" id="rul:UC8_08540"/>
<dbReference type="InterPro" id="IPR007208">
    <property type="entry name" value="MrpF/PhaF-like"/>
</dbReference>
<accession>A0A5B9QPE5</accession>
<dbReference type="PANTHER" id="PTHR34702">
    <property type="entry name" value="NA(+)/H(+) ANTIPORTER SUBUNIT F1"/>
    <property type="match status" value="1"/>
</dbReference>
<keyword evidence="3" id="KW-0813">Transport</keyword>
<evidence type="ECO:0000313" key="9">
    <source>
        <dbReference type="EMBL" id="QEG38896.1"/>
    </source>
</evidence>
<dbReference type="GO" id="GO:0005886">
    <property type="term" value="C:plasma membrane"/>
    <property type="evidence" value="ECO:0007669"/>
    <property type="project" value="UniProtKB-SubCell"/>
</dbReference>
<dbReference type="OrthoDB" id="9799958at2"/>
<feature type="transmembrane region" description="Helical" evidence="8">
    <location>
        <begin position="56"/>
        <end position="76"/>
    </location>
</feature>
<evidence type="ECO:0000256" key="4">
    <source>
        <dbReference type="ARBA" id="ARBA00022475"/>
    </source>
</evidence>
<gene>
    <name evidence="9" type="primary">mrpF</name>
    <name evidence="9" type="ORF">UC8_08540</name>
</gene>
<dbReference type="Proteomes" id="UP000325286">
    <property type="component" value="Chromosome"/>
</dbReference>
<dbReference type="EMBL" id="CP042914">
    <property type="protein sequence ID" value="QEG38896.1"/>
    <property type="molecule type" value="Genomic_DNA"/>
</dbReference>